<dbReference type="EMBL" id="JAEUBF010000734">
    <property type="protein sequence ID" value="KAH3675657.1"/>
    <property type="molecule type" value="Genomic_DNA"/>
</dbReference>
<evidence type="ECO:0000256" key="1">
    <source>
        <dbReference type="SAM" id="MobiDB-lite"/>
    </source>
</evidence>
<protein>
    <submittedName>
        <fullName evidence="2">Uncharacterized protein</fullName>
    </submittedName>
</protein>
<reference evidence="2" key="2">
    <citation type="submission" date="2021-01" db="EMBL/GenBank/DDBJ databases">
        <authorList>
            <person name="Schikora-Tamarit M.A."/>
        </authorList>
    </citation>
    <scope>NUCLEOTIDE SEQUENCE</scope>
    <source>
        <strain evidence="2">CBS6341</strain>
    </source>
</reference>
<feature type="region of interest" description="Disordered" evidence="1">
    <location>
        <begin position="95"/>
        <end position="123"/>
    </location>
</feature>
<organism evidence="2 3">
    <name type="scientific">Wickerhamomyces mucosus</name>
    <dbReference type="NCBI Taxonomy" id="1378264"/>
    <lineage>
        <taxon>Eukaryota</taxon>
        <taxon>Fungi</taxon>
        <taxon>Dikarya</taxon>
        <taxon>Ascomycota</taxon>
        <taxon>Saccharomycotina</taxon>
        <taxon>Saccharomycetes</taxon>
        <taxon>Phaffomycetales</taxon>
        <taxon>Wickerhamomycetaceae</taxon>
        <taxon>Wickerhamomyces</taxon>
    </lineage>
</organism>
<evidence type="ECO:0000313" key="3">
    <source>
        <dbReference type="Proteomes" id="UP000769528"/>
    </source>
</evidence>
<feature type="compositionally biased region" description="Basic residues" evidence="1">
    <location>
        <begin position="45"/>
        <end position="59"/>
    </location>
</feature>
<accession>A0A9P8PQ98</accession>
<sequence>MIKQDMEHTTLSPPIMIKINNYEPLYLARKKHYVSQKDKDNRFQISKHSHLSSKGKKAQGRPFNDNLNARFIYFTSIESLISNLLNIKSKPLPTPFNEDYPSPSSSGSEDSFSRRSSISSESSTESCQSHFSFTSASSTSRNPTISKLVHNYEINTSFIINYDTTCISANLSTRGIESIIPEVDLQDFRTQSIEFQNCNNDNNLDISHELSKIFQCDELSFVKIIRNNKGKFIKFEIVSTKNSGSTNITINFIKQFVTYPRYKSRMKIYLLRGNFDKKVWFYNDIRMLIWDLENLDMKGKKILVNNGILNN</sequence>
<comment type="caution">
    <text evidence="2">The sequence shown here is derived from an EMBL/GenBank/DDBJ whole genome shotgun (WGS) entry which is preliminary data.</text>
</comment>
<feature type="region of interest" description="Disordered" evidence="1">
    <location>
        <begin position="38"/>
        <end position="61"/>
    </location>
</feature>
<feature type="compositionally biased region" description="Low complexity" evidence="1">
    <location>
        <begin position="102"/>
        <end position="123"/>
    </location>
</feature>
<dbReference type="Proteomes" id="UP000769528">
    <property type="component" value="Unassembled WGS sequence"/>
</dbReference>
<dbReference type="AlphaFoldDB" id="A0A9P8PQ98"/>
<keyword evidence="3" id="KW-1185">Reference proteome</keyword>
<reference evidence="2" key="1">
    <citation type="journal article" date="2021" name="Open Biol.">
        <title>Shared evolutionary footprints suggest mitochondrial oxidative damage underlies multiple complex I losses in fungi.</title>
        <authorList>
            <person name="Schikora-Tamarit M.A."/>
            <person name="Marcet-Houben M."/>
            <person name="Nosek J."/>
            <person name="Gabaldon T."/>
        </authorList>
    </citation>
    <scope>NUCLEOTIDE SEQUENCE</scope>
    <source>
        <strain evidence="2">CBS6341</strain>
    </source>
</reference>
<proteinExistence type="predicted"/>
<evidence type="ECO:0000313" key="2">
    <source>
        <dbReference type="EMBL" id="KAH3675657.1"/>
    </source>
</evidence>
<gene>
    <name evidence="2" type="ORF">WICMUC_002574</name>
</gene>
<name>A0A9P8PQ98_9ASCO</name>
<dbReference type="OrthoDB" id="4097087at2759"/>